<keyword evidence="2" id="KW-1185">Reference proteome</keyword>
<proteinExistence type="predicted"/>
<dbReference type="Proteomes" id="UP000254640">
    <property type="component" value="Unassembled WGS sequence"/>
</dbReference>
<protein>
    <submittedName>
        <fullName evidence="1">Uncharacterized protein</fullName>
    </submittedName>
</protein>
<reference evidence="1 2" key="1">
    <citation type="submission" date="2018-06" db="EMBL/GenBank/DDBJ databases">
        <authorList>
            <consortium name="Pathogen Informatics"/>
            <person name="Doyle S."/>
        </authorList>
    </citation>
    <scope>NUCLEOTIDE SEQUENCE [LARGE SCALE GENOMIC DNA]</scope>
    <source>
        <strain evidence="1 2">NCTC9381</strain>
    </source>
</reference>
<organism evidence="1 2">
    <name type="scientific">Enterobacter agglomerans</name>
    <name type="common">Erwinia herbicola</name>
    <name type="synonym">Pantoea agglomerans</name>
    <dbReference type="NCBI Taxonomy" id="549"/>
    <lineage>
        <taxon>Bacteria</taxon>
        <taxon>Pseudomonadati</taxon>
        <taxon>Pseudomonadota</taxon>
        <taxon>Gammaproteobacteria</taxon>
        <taxon>Enterobacterales</taxon>
        <taxon>Erwiniaceae</taxon>
        <taxon>Pantoea</taxon>
        <taxon>Pantoea agglomerans group</taxon>
    </lineage>
</organism>
<dbReference type="EMBL" id="UGSO01000001">
    <property type="protein sequence ID" value="SUB19122.1"/>
    <property type="molecule type" value="Genomic_DNA"/>
</dbReference>
<name>A0A379ANE6_ENTAG</name>
<accession>A0A379ANE6</accession>
<evidence type="ECO:0000313" key="2">
    <source>
        <dbReference type="Proteomes" id="UP000254640"/>
    </source>
</evidence>
<gene>
    <name evidence="1" type="ORF">NCTC9381_05122</name>
</gene>
<sequence>MSRNEVKNVKKKQVGFIMQMPAVRASDSGHLWGFK</sequence>
<evidence type="ECO:0000313" key="1">
    <source>
        <dbReference type="EMBL" id="SUB19122.1"/>
    </source>
</evidence>
<dbReference type="AlphaFoldDB" id="A0A379ANE6"/>